<comment type="caution">
    <text evidence="2">The sequence shown here is derived from an EMBL/GenBank/DDBJ whole genome shotgun (WGS) entry which is preliminary data.</text>
</comment>
<protein>
    <submittedName>
        <fullName evidence="2">Uncharacterized protein</fullName>
    </submittedName>
</protein>
<name>A0A552WTN9_9MICO</name>
<dbReference type="Proteomes" id="UP000318693">
    <property type="component" value="Unassembled WGS sequence"/>
</dbReference>
<keyword evidence="1" id="KW-0812">Transmembrane</keyword>
<dbReference type="RefSeq" id="WP_143417838.1">
    <property type="nucleotide sequence ID" value="NZ_VJXR01000014.1"/>
</dbReference>
<feature type="transmembrane region" description="Helical" evidence="1">
    <location>
        <begin position="17"/>
        <end position="40"/>
    </location>
</feature>
<evidence type="ECO:0000256" key="1">
    <source>
        <dbReference type="SAM" id="Phobius"/>
    </source>
</evidence>
<keyword evidence="1" id="KW-0472">Membrane</keyword>
<evidence type="ECO:0000313" key="3">
    <source>
        <dbReference type="Proteomes" id="UP000318693"/>
    </source>
</evidence>
<sequence length="190" mass="20199">MGASAGTAMADGVGWPILLATFAALALVVALVRLVGVAVVRLVGSRRPGPAQAPPTTGRQDVDAATIVRMRRQAQRSVDAVERSLGAAQARGCPVGDLPSMVASLASTGRQLDDELRLAEAEPDAELRWIWTTYLADQLHEHRAECAALRRTVRRLELADGPNHLARAGDPLATELEAGPDWGAPYGRRI</sequence>
<dbReference type="AlphaFoldDB" id="A0A552WTN9"/>
<proteinExistence type="predicted"/>
<reference evidence="2 3" key="1">
    <citation type="submission" date="2019-07" db="EMBL/GenBank/DDBJ databases">
        <title>Georgenia wutianyii sp. nov. and Georgenia *** sp. nov. isolated from plateau pika (Ochotona curzoniae) in the Qinghai-Tibet plateau of China.</title>
        <authorList>
            <person name="Tian Z."/>
        </authorList>
    </citation>
    <scope>NUCLEOTIDE SEQUENCE [LARGE SCALE GENOMIC DNA]</scope>
    <source>
        <strain evidence="2 3">Z446</strain>
    </source>
</reference>
<evidence type="ECO:0000313" key="2">
    <source>
        <dbReference type="EMBL" id="TRW46066.1"/>
    </source>
</evidence>
<keyword evidence="1" id="KW-1133">Transmembrane helix</keyword>
<dbReference type="EMBL" id="VJXR01000014">
    <property type="protein sequence ID" value="TRW46066.1"/>
    <property type="molecule type" value="Genomic_DNA"/>
</dbReference>
<accession>A0A552WTN9</accession>
<gene>
    <name evidence="2" type="ORF">FJ693_07155</name>
</gene>
<keyword evidence="3" id="KW-1185">Reference proteome</keyword>
<organism evidence="2 3">
    <name type="scientific">Georgenia yuyongxinii</name>
    <dbReference type="NCBI Taxonomy" id="2589797"/>
    <lineage>
        <taxon>Bacteria</taxon>
        <taxon>Bacillati</taxon>
        <taxon>Actinomycetota</taxon>
        <taxon>Actinomycetes</taxon>
        <taxon>Micrococcales</taxon>
        <taxon>Bogoriellaceae</taxon>
        <taxon>Georgenia</taxon>
    </lineage>
</organism>